<dbReference type="AlphaFoldDB" id="A0A0D0BSV5"/>
<organism evidence="1 2">
    <name type="scientific">Collybiopsis luxurians FD-317 M1</name>
    <dbReference type="NCBI Taxonomy" id="944289"/>
    <lineage>
        <taxon>Eukaryota</taxon>
        <taxon>Fungi</taxon>
        <taxon>Dikarya</taxon>
        <taxon>Basidiomycota</taxon>
        <taxon>Agaricomycotina</taxon>
        <taxon>Agaricomycetes</taxon>
        <taxon>Agaricomycetidae</taxon>
        <taxon>Agaricales</taxon>
        <taxon>Marasmiineae</taxon>
        <taxon>Omphalotaceae</taxon>
        <taxon>Collybiopsis</taxon>
        <taxon>Collybiopsis luxurians</taxon>
    </lineage>
</organism>
<gene>
    <name evidence="1" type="ORF">GYMLUDRAFT_60717</name>
</gene>
<dbReference type="Proteomes" id="UP000053593">
    <property type="component" value="Unassembled WGS sequence"/>
</dbReference>
<evidence type="ECO:0000313" key="1">
    <source>
        <dbReference type="EMBL" id="KIK58436.1"/>
    </source>
</evidence>
<reference evidence="1 2" key="1">
    <citation type="submission" date="2014-04" db="EMBL/GenBank/DDBJ databases">
        <title>Evolutionary Origins and Diversification of the Mycorrhizal Mutualists.</title>
        <authorList>
            <consortium name="DOE Joint Genome Institute"/>
            <consortium name="Mycorrhizal Genomics Consortium"/>
            <person name="Kohler A."/>
            <person name="Kuo A."/>
            <person name="Nagy L.G."/>
            <person name="Floudas D."/>
            <person name="Copeland A."/>
            <person name="Barry K.W."/>
            <person name="Cichocki N."/>
            <person name="Veneault-Fourrey C."/>
            <person name="LaButti K."/>
            <person name="Lindquist E.A."/>
            <person name="Lipzen A."/>
            <person name="Lundell T."/>
            <person name="Morin E."/>
            <person name="Murat C."/>
            <person name="Riley R."/>
            <person name="Ohm R."/>
            <person name="Sun H."/>
            <person name="Tunlid A."/>
            <person name="Henrissat B."/>
            <person name="Grigoriev I.V."/>
            <person name="Hibbett D.S."/>
            <person name="Martin F."/>
        </authorList>
    </citation>
    <scope>NUCLEOTIDE SEQUENCE [LARGE SCALE GENOMIC DNA]</scope>
    <source>
        <strain evidence="1 2">FD-317 M1</strain>
    </source>
</reference>
<dbReference type="HOGENOM" id="CLU_1602921_0_0_1"/>
<keyword evidence="2" id="KW-1185">Reference proteome</keyword>
<dbReference type="EMBL" id="KN834785">
    <property type="protein sequence ID" value="KIK58436.1"/>
    <property type="molecule type" value="Genomic_DNA"/>
</dbReference>
<protein>
    <submittedName>
        <fullName evidence="1">Uncharacterized protein</fullName>
    </submittedName>
</protein>
<dbReference type="OrthoDB" id="3270451at2759"/>
<proteinExistence type="predicted"/>
<evidence type="ECO:0000313" key="2">
    <source>
        <dbReference type="Proteomes" id="UP000053593"/>
    </source>
</evidence>
<accession>A0A0D0BSV5</accession>
<sequence length="166" mass="18421">MCFADDSDLMSNLVSSYNTKYDPDKPSAVFIEASYWDFFETSKSINSLNNLLSRWVPAPTQLATDLHAAIPQYQDFPVELPVRVMNWSLPAKVNAVHAAHADQPGACTWVAIEDDLKKWDIGFPPGPKAEAEAATPSAYRLEMAANQTFGRGWQWISLLLTPGSML</sequence>
<name>A0A0D0BSV5_9AGAR</name>